<evidence type="ECO:0000313" key="2">
    <source>
        <dbReference type="Proteomes" id="UP000275777"/>
    </source>
</evidence>
<name>A0A447T4P6_CHRVL</name>
<evidence type="ECO:0000313" key="1">
    <source>
        <dbReference type="EMBL" id="VEB39843.1"/>
    </source>
</evidence>
<reference evidence="1 2" key="1">
    <citation type="submission" date="2018-12" db="EMBL/GenBank/DDBJ databases">
        <authorList>
            <consortium name="Pathogen Informatics"/>
        </authorList>
    </citation>
    <scope>NUCLEOTIDE SEQUENCE [LARGE SCALE GENOMIC DNA]</scope>
    <source>
        <strain evidence="1 2">NCTC9695</strain>
    </source>
</reference>
<accession>A0A447T4P6</accession>
<organism evidence="1 2">
    <name type="scientific">Chromobacterium violaceum</name>
    <dbReference type="NCBI Taxonomy" id="536"/>
    <lineage>
        <taxon>Bacteria</taxon>
        <taxon>Pseudomonadati</taxon>
        <taxon>Pseudomonadota</taxon>
        <taxon>Betaproteobacteria</taxon>
        <taxon>Neisseriales</taxon>
        <taxon>Chromobacteriaceae</taxon>
        <taxon>Chromobacterium</taxon>
    </lineage>
</organism>
<sequence>MDNVSSARPSAFSCRCKPRRRANCAASLAVSSVGSGMHIRPRSLKRGSAATARASAAASSGAQPLLLSSPDTLTCTQTFSAGRPSGRCADRRSAIFSRSIECTQCARSATMRVLFDCRGPMKCHSISSPASASHFCCNSCT</sequence>
<dbReference type="Proteomes" id="UP000275777">
    <property type="component" value="Chromosome"/>
</dbReference>
<proteinExistence type="predicted"/>
<protein>
    <submittedName>
        <fullName evidence="1">Uncharacterized protein</fullName>
    </submittedName>
</protein>
<dbReference type="EMBL" id="LR134182">
    <property type="protein sequence ID" value="VEB39843.1"/>
    <property type="molecule type" value="Genomic_DNA"/>
</dbReference>
<dbReference type="AlphaFoldDB" id="A0A447T4P6"/>
<gene>
    <name evidence="1" type="ORF">NCTC9695_00228</name>
</gene>